<dbReference type="Pfam" id="PF00085">
    <property type="entry name" value="Thioredoxin"/>
    <property type="match status" value="2"/>
</dbReference>
<comment type="caution">
    <text evidence="10">The sequence shown here is derived from an EMBL/GenBank/DDBJ whole genome shotgun (WGS) entry which is preliminary data.</text>
</comment>
<dbReference type="Proteomes" id="UP001377567">
    <property type="component" value="Unassembled WGS sequence"/>
</dbReference>
<keyword evidence="11" id="KW-1185">Reference proteome</keyword>
<dbReference type="PROSITE" id="PS51352">
    <property type="entry name" value="THIOREDOXIN_2"/>
    <property type="match status" value="1"/>
</dbReference>
<dbReference type="PANTHER" id="PTHR18929:SF132">
    <property type="entry name" value="PROTEIN DISULFIDE-ISOMERASE A3"/>
    <property type="match status" value="1"/>
</dbReference>
<name>A0AAV5S2X9_MAUHU</name>
<dbReference type="SUPFAM" id="SSF52833">
    <property type="entry name" value="Thioredoxin-like"/>
    <property type="match status" value="3"/>
</dbReference>
<feature type="signal peptide" evidence="8">
    <location>
        <begin position="1"/>
        <end position="21"/>
    </location>
</feature>
<sequence>MRFGAVLLVQALFCAVSWVAAQDQNDVQYSDAIVPEGTAIAKLTLANFAKFIKENELVLGEFTVPWCLHSKILLPELVKAAERLDADKGIKVFQVDCSVDGPLCDQIGIAHYPSLKTFKNHKMMKDNEYTGRRTANDIYDFMVNHVASPVKRVQDVAQLHEMYLAPDKMENPAVVYYGAEPQFDEIFGKAANELLNSFSFVSCAQCASENEDLRDKVVLYMPPVDERELELNNHTVRPETSVFELTDLASVDLEELRSWLMYSRLPYFDNANIDNYRLYMESKLPLAYFFYVSPQEYMDYKEFFGELGRKYRGKMNFLGLNALVFHSHVRFLNMKEQFPLFAIHDLPVNQKYGLPQLTDDEYKSLTDLIQLDRGEITQLVDDFLAGTAVPLVKSQPIPETQENANVTRVVGMNHDEMVHDATMDVVVRYFADWDAQSRKLEPAFNEVAAMFAMDPEANVKVRFVDVDAAENDILSFPVTSFPTIAVYPAGSQGPPLVHQGVVAKNSLMLFIRDAGAHHIDGFELMKKYNLTEDIDSDSAVDDVVANKDAEVREENAHDEL</sequence>
<evidence type="ECO:0000313" key="11">
    <source>
        <dbReference type="Proteomes" id="UP001377567"/>
    </source>
</evidence>
<feature type="domain" description="Thioredoxin" evidence="9">
    <location>
        <begin position="7"/>
        <end position="147"/>
    </location>
</feature>
<dbReference type="GO" id="GO:0005788">
    <property type="term" value="C:endoplasmic reticulum lumen"/>
    <property type="evidence" value="ECO:0007669"/>
    <property type="project" value="UniProtKB-SubCell"/>
</dbReference>
<dbReference type="GO" id="GO:0006457">
    <property type="term" value="P:protein folding"/>
    <property type="evidence" value="ECO:0007669"/>
    <property type="project" value="TreeGrafter"/>
</dbReference>
<evidence type="ECO:0000259" key="9">
    <source>
        <dbReference type="PROSITE" id="PS51352"/>
    </source>
</evidence>
<gene>
    <name evidence="10" type="ORF">DAKH74_046970</name>
</gene>
<dbReference type="PANTHER" id="PTHR18929">
    <property type="entry name" value="PROTEIN DISULFIDE ISOMERASE"/>
    <property type="match status" value="1"/>
</dbReference>
<comment type="subcellular location">
    <subcellularLocation>
        <location evidence="2">Endoplasmic reticulum lumen</location>
    </subcellularLocation>
</comment>
<evidence type="ECO:0000256" key="7">
    <source>
        <dbReference type="ARBA" id="ARBA00023284"/>
    </source>
</evidence>
<evidence type="ECO:0000313" key="10">
    <source>
        <dbReference type="EMBL" id="GMM58081.1"/>
    </source>
</evidence>
<organism evidence="10 11">
    <name type="scientific">Maudiozyma humilis</name>
    <name type="common">Sour dough yeast</name>
    <name type="synonym">Kazachstania humilis</name>
    <dbReference type="NCBI Taxonomy" id="51915"/>
    <lineage>
        <taxon>Eukaryota</taxon>
        <taxon>Fungi</taxon>
        <taxon>Dikarya</taxon>
        <taxon>Ascomycota</taxon>
        <taxon>Saccharomycotina</taxon>
        <taxon>Saccharomycetes</taxon>
        <taxon>Saccharomycetales</taxon>
        <taxon>Saccharomycetaceae</taxon>
        <taxon>Maudiozyma</taxon>
    </lineage>
</organism>
<dbReference type="EC" id="5.3.4.1" evidence="4"/>
<evidence type="ECO:0000256" key="3">
    <source>
        <dbReference type="ARBA" id="ARBA00006347"/>
    </source>
</evidence>
<evidence type="ECO:0000256" key="6">
    <source>
        <dbReference type="ARBA" id="ARBA00023235"/>
    </source>
</evidence>
<evidence type="ECO:0000256" key="5">
    <source>
        <dbReference type="ARBA" id="ARBA00022824"/>
    </source>
</evidence>
<dbReference type="Gene3D" id="3.40.30.10">
    <property type="entry name" value="Glutaredoxin"/>
    <property type="match status" value="4"/>
</dbReference>
<dbReference type="EMBL" id="BTGD01000018">
    <property type="protein sequence ID" value="GMM58081.1"/>
    <property type="molecule type" value="Genomic_DNA"/>
</dbReference>
<reference evidence="10 11" key="1">
    <citation type="journal article" date="2023" name="Elife">
        <title>Identification of key yeast species and microbe-microbe interactions impacting larval growth of Drosophila in the wild.</title>
        <authorList>
            <person name="Mure A."/>
            <person name="Sugiura Y."/>
            <person name="Maeda R."/>
            <person name="Honda K."/>
            <person name="Sakurai N."/>
            <person name="Takahashi Y."/>
            <person name="Watada M."/>
            <person name="Katoh T."/>
            <person name="Gotoh A."/>
            <person name="Gotoh Y."/>
            <person name="Taniguchi I."/>
            <person name="Nakamura K."/>
            <person name="Hayashi T."/>
            <person name="Katayama T."/>
            <person name="Uemura T."/>
            <person name="Hattori Y."/>
        </authorList>
    </citation>
    <scope>NUCLEOTIDE SEQUENCE [LARGE SCALE GENOMIC DNA]</scope>
    <source>
        <strain evidence="10 11">KH-74</strain>
    </source>
</reference>
<comment type="catalytic activity">
    <reaction evidence="1">
        <text>Catalyzes the rearrangement of -S-S- bonds in proteins.</text>
        <dbReference type="EC" id="5.3.4.1"/>
    </reaction>
</comment>
<dbReference type="CDD" id="cd02961">
    <property type="entry name" value="PDI_a_family"/>
    <property type="match status" value="1"/>
</dbReference>
<dbReference type="CDD" id="cd02982">
    <property type="entry name" value="PDI_b'_family"/>
    <property type="match status" value="1"/>
</dbReference>
<evidence type="ECO:0000256" key="2">
    <source>
        <dbReference type="ARBA" id="ARBA00004319"/>
    </source>
</evidence>
<protein>
    <recommendedName>
        <fullName evidence="4">protein disulfide-isomerase</fullName>
        <ecNumber evidence="4">5.3.4.1</ecNumber>
    </recommendedName>
</protein>
<evidence type="ECO:0000256" key="4">
    <source>
        <dbReference type="ARBA" id="ARBA00012723"/>
    </source>
</evidence>
<feature type="chain" id="PRO_5043607739" description="protein disulfide-isomerase" evidence="8">
    <location>
        <begin position="22"/>
        <end position="560"/>
    </location>
</feature>
<dbReference type="Pfam" id="PF13848">
    <property type="entry name" value="Thioredoxin_6"/>
    <property type="match status" value="1"/>
</dbReference>
<evidence type="ECO:0000256" key="1">
    <source>
        <dbReference type="ARBA" id="ARBA00001182"/>
    </source>
</evidence>
<dbReference type="GO" id="GO:0003756">
    <property type="term" value="F:protein disulfide isomerase activity"/>
    <property type="evidence" value="ECO:0007669"/>
    <property type="project" value="UniProtKB-EC"/>
</dbReference>
<comment type="similarity">
    <text evidence="3">Belongs to the protein disulfide isomerase family.</text>
</comment>
<dbReference type="InterPro" id="IPR036249">
    <property type="entry name" value="Thioredoxin-like_sf"/>
</dbReference>
<evidence type="ECO:0000256" key="8">
    <source>
        <dbReference type="SAM" id="SignalP"/>
    </source>
</evidence>
<keyword evidence="8" id="KW-0732">Signal</keyword>
<keyword evidence="6" id="KW-0413">Isomerase</keyword>
<dbReference type="AlphaFoldDB" id="A0AAV5S2X9"/>
<keyword evidence="7" id="KW-0676">Redox-active center</keyword>
<keyword evidence="5" id="KW-0256">Endoplasmic reticulum</keyword>
<dbReference type="InterPro" id="IPR013766">
    <property type="entry name" value="Thioredoxin_domain"/>
</dbReference>
<dbReference type="GO" id="GO:0034976">
    <property type="term" value="P:response to endoplasmic reticulum stress"/>
    <property type="evidence" value="ECO:0007669"/>
    <property type="project" value="TreeGrafter"/>
</dbReference>
<accession>A0AAV5S2X9</accession>
<proteinExistence type="inferred from homology"/>